<accession>A0A3N0ATY1</accession>
<name>A0A3N0ATY1_9ACTN</name>
<dbReference type="PANTHER" id="PTHR47505:SF1">
    <property type="entry name" value="DNA UTILIZATION PROTEIN YHGH"/>
    <property type="match status" value="1"/>
</dbReference>
<dbReference type="EMBL" id="QIBX01000021">
    <property type="protein sequence ID" value="RNL37999.1"/>
    <property type="molecule type" value="Genomic_DNA"/>
</dbReference>
<dbReference type="InterPro" id="IPR000836">
    <property type="entry name" value="PRTase_dom"/>
</dbReference>
<dbReference type="SUPFAM" id="SSF53271">
    <property type="entry name" value="PRTase-like"/>
    <property type="match status" value="1"/>
</dbReference>
<dbReference type="Proteomes" id="UP000269591">
    <property type="component" value="Unassembled WGS sequence"/>
</dbReference>
<organism evidence="3 4">
    <name type="scientific">Slackia equolifaciens</name>
    <dbReference type="NCBI Taxonomy" id="498718"/>
    <lineage>
        <taxon>Bacteria</taxon>
        <taxon>Bacillati</taxon>
        <taxon>Actinomycetota</taxon>
        <taxon>Coriobacteriia</taxon>
        <taxon>Eggerthellales</taxon>
        <taxon>Eggerthellaceae</taxon>
        <taxon>Slackia</taxon>
    </lineage>
</organism>
<evidence type="ECO:0000259" key="2">
    <source>
        <dbReference type="Pfam" id="PF18912"/>
    </source>
</evidence>
<dbReference type="AlphaFoldDB" id="A0A3N0ATY1"/>
<dbReference type="InterPro" id="IPR051910">
    <property type="entry name" value="ComF/GntX_DNA_util-trans"/>
</dbReference>
<keyword evidence="4" id="KW-1185">Reference proteome</keyword>
<evidence type="ECO:0000313" key="4">
    <source>
        <dbReference type="Proteomes" id="UP000269591"/>
    </source>
</evidence>
<proteinExistence type="inferred from homology"/>
<dbReference type="PANTHER" id="PTHR47505">
    <property type="entry name" value="DNA UTILIZATION PROTEIN YHGH"/>
    <property type="match status" value="1"/>
</dbReference>
<comment type="caution">
    <text evidence="3">The sequence shown here is derived from an EMBL/GenBank/DDBJ whole genome shotgun (WGS) entry which is preliminary data.</text>
</comment>
<sequence length="312" mass="34370">MRPILEAGIEASASPSVQHGAVADFRMPHARGRRPKKQYAAVALRGTPMVGQASYTRLALDAIAETLWPTRCALCDRPGEVLCDSCARTLDFIDYWQACPLCGAPWGRIQCDHCAAERILTQTQTGTEDPFARHSFGVTSPFEAREPEPERRDTRLCIGALRYTNRTATLVKTFKDKGEQRLAAHLAALVCRSAPPSWRSWAQCVTFVTATKAARRRRGFDHMELVARELAAQWGIPCMRLLAEPHAKDQRTLGRRERKSNIEGRFRIAAPPPVSRAIVIDDVLTTGATMDDACSALEAAGCACKSLVVARV</sequence>
<dbReference type="Pfam" id="PF18912">
    <property type="entry name" value="DZR_2"/>
    <property type="match status" value="1"/>
</dbReference>
<dbReference type="CDD" id="cd06223">
    <property type="entry name" value="PRTases_typeI"/>
    <property type="match status" value="1"/>
</dbReference>
<dbReference type="InterPro" id="IPR029057">
    <property type="entry name" value="PRTase-like"/>
</dbReference>
<evidence type="ECO:0000313" key="3">
    <source>
        <dbReference type="EMBL" id="RNL37999.1"/>
    </source>
</evidence>
<protein>
    <submittedName>
        <fullName evidence="3">ComF family protein</fullName>
    </submittedName>
</protein>
<dbReference type="Gene3D" id="3.40.50.2020">
    <property type="match status" value="1"/>
</dbReference>
<dbReference type="InterPro" id="IPR044005">
    <property type="entry name" value="DZR_2"/>
</dbReference>
<gene>
    <name evidence="3" type="ORF">DMP06_09925</name>
</gene>
<reference evidence="4" key="1">
    <citation type="submission" date="2018-05" db="EMBL/GenBank/DDBJ databases">
        <title>Genome Sequencing of selected type strains of the family Eggerthellaceae.</title>
        <authorList>
            <person name="Danylec N."/>
            <person name="Stoll D.A."/>
            <person name="Doetsch A."/>
            <person name="Huch M."/>
        </authorList>
    </citation>
    <scope>NUCLEOTIDE SEQUENCE [LARGE SCALE GENOMIC DNA]</scope>
    <source>
        <strain evidence="4">DSM 24851</strain>
    </source>
</reference>
<comment type="similarity">
    <text evidence="1">Belongs to the ComF/GntX family.</text>
</comment>
<evidence type="ECO:0000256" key="1">
    <source>
        <dbReference type="ARBA" id="ARBA00008007"/>
    </source>
</evidence>
<feature type="domain" description="Double zinc ribbon" evidence="2">
    <location>
        <begin position="64"/>
        <end position="114"/>
    </location>
</feature>